<feature type="region of interest" description="Disordered" evidence="1">
    <location>
        <begin position="247"/>
        <end position="289"/>
    </location>
</feature>
<evidence type="ECO:0000256" key="1">
    <source>
        <dbReference type="SAM" id="MobiDB-lite"/>
    </source>
</evidence>
<comment type="caution">
    <text evidence="3">The sequence shown here is derived from an EMBL/GenBank/DDBJ whole genome shotgun (WGS) entry which is preliminary data.</text>
</comment>
<feature type="compositionally biased region" description="Polar residues" evidence="1">
    <location>
        <begin position="247"/>
        <end position="260"/>
    </location>
</feature>
<dbReference type="OrthoDB" id="691673at2759"/>
<proteinExistence type="predicted"/>
<evidence type="ECO:0000313" key="3">
    <source>
        <dbReference type="EMBL" id="ROT81622.1"/>
    </source>
</evidence>
<sequence>MATNAQSSEYVTVATFVVKDEGLESLPEGRESSESIENVVTNDHDPGTVQVSYFDAEEAAEVITSGEYDEANHEAEIQEEDGSHKPWRKGGNTTLWSLPAVRALLDIYEEHEQEYVNKTVRRRVFWEIVAEKMKERGFEYDWCSCRVRFKGMCRKVLSLAMHGRSKLTRRLWWEERVERIMENLDQEFVRMRQARRRTVSDASAASTSFGGAVAFQAGGRVTHREQELEESTRLVIEECSRMSVSDQFDTQKSVESQKSVDSLDAGPGSVFGPLAEPTANPNGARLFYD</sequence>
<reference evidence="3 4" key="1">
    <citation type="submission" date="2018-04" db="EMBL/GenBank/DDBJ databases">
        <authorList>
            <person name="Zhang X."/>
            <person name="Yuan J."/>
            <person name="Li F."/>
            <person name="Xiang J."/>
        </authorList>
    </citation>
    <scope>NUCLEOTIDE SEQUENCE [LARGE SCALE GENOMIC DNA]</scope>
    <source>
        <tissue evidence="3">Muscle</tissue>
    </source>
</reference>
<dbReference type="InterPro" id="IPR044822">
    <property type="entry name" value="Myb_DNA-bind_4"/>
</dbReference>
<dbReference type="Proteomes" id="UP000283509">
    <property type="component" value="Unassembled WGS sequence"/>
</dbReference>
<dbReference type="Gene3D" id="1.10.10.60">
    <property type="entry name" value="Homeodomain-like"/>
    <property type="match status" value="1"/>
</dbReference>
<keyword evidence="4" id="KW-1185">Reference proteome</keyword>
<accession>A0A3R7NA93</accession>
<organism evidence="3 4">
    <name type="scientific">Penaeus vannamei</name>
    <name type="common">Whiteleg shrimp</name>
    <name type="synonym">Litopenaeus vannamei</name>
    <dbReference type="NCBI Taxonomy" id="6689"/>
    <lineage>
        <taxon>Eukaryota</taxon>
        <taxon>Metazoa</taxon>
        <taxon>Ecdysozoa</taxon>
        <taxon>Arthropoda</taxon>
        <taxon>Crustacea</taxon>
        <taxon>Multicrustacea</taxon>
        <taxon>Malacostraca</taxon>
        <taxon>Eumalacostraca</taxon>
        <taxon>Eucarida</taxon>
        <taxon>Decapoda</taxon>
        <taxon>Dendrobranchiata</taxon>
        <taxon>Penaeoidea</taxon>
        <taxon>Penaeidae</taxon>
        <taxon>Penaeus</taxon>
    </lineage>
</organism>
<dbReference type="EMBL" id="QCYY01000944">
    <property type="protein sequence ID" value="ROT81622.1"/>
    <property type="molecule type" value="Genomic_DNA"/>
</dbReference>
<protein>
    <recommendedName>
        <fullName evidence="2">Myb/SANT-like DNA-binding domain-containing protein</fullName>
    </recommendedName>
</protein>
<feature type="domain" description="Myb/SANT-like DNA-binding" evidence="2">
    <location>
        <begin position="96"/>
        <end position="155"/>
    </location>
</feature>
<name>A0A3R7NA93_PENVA</name>
<reference evidence="3 4" key="2">
    <citation type="submission" date="2019-01" db="EMBL/GenBank/DDBJ databases">
        <title>The decoding of complex shrimp genome reveals the adaptation for benthos swimmer, frequently molting mechanism and breeding impact on genome.</title>
        <authorList>
            <person name="Sun Y."/>
            <person name="Gao Y."/>
            <person name="Yu Y."/>
        </authorList>
    </citation>
    <scope>NUCLEOTIDE SEQUENCE [LARGE SCALE GENOMIC DNA]</scope>
    <source>
        <tissue evidence="3">Muscle</tissue>
    </source>
</reference>
<dbReference type="Pfam" id="PF13837">
    <property type="entry name" value="Myb_DNA-bind_4"/>
    <property type="match status" value="1"/>
</dbReference>
<evidence type="ECO:0000259" key="2">
    <source>
        <dbReference type="Pfam" id="PF13837"/>
    </source>
</evidence>
<dbReference type="AlphaFoldDB" id="A0A3R7NA93"/>
<gene>
    <name evidence="3" type="ORF">C7M84_025202</name>
</gene>
<evidence type="ECO:0000313" key="4">
    <source>
        <dbReference type="Proteomes" id="UP000283509"/>
    </source>
</evidence>